<sequence length="206" mass="22800">MIEELAQNAITAALCCDWQRAIGINEEILQHTPNDTAALNRAARAYLKLGDIKKANELSKLVLEIDPLNSIAQKCILKCAALLQNGTPPFGTTSEMPIFESVFLEEPGRTKIVSLIHTSGTEILAALQSGDAVKLVPSQHRVSVTTIEETYIGRLPDDIATRLIYLVGRGNDYHAVIKTSTCESVRIFIREVRRAPELMYTHSFPR</sequence>
<evidence type="ECO:0000313" key="2">
    <source>
        <dbReference type="EMBL" id="OGM29003.1"/>
    </source>
</evidence>
<evidence type="ECO:0000313" key="3">
    <source>
        <dbReference type="Proteomes" id="UP000177263"/>
    </source>
</evidence>
<dbReference type="Pfam" id="PF14559">
    <property type="entry name" value="TPR_19"/>
    <property type="match status" value="1"/>
</dbReference>
<gene>
    <name evidence="2" type="ORF">A2801_03975</name>
</gene>
<reference evidence="2 3" key="1">
    <citation type="journal article" date="2016" name="Nat. Commun.">
        <title>Thousands of microbial genomes shed light on interconnected biogeochemical processes in an aquifer system.</title>
        <authorList>
            <person name="Anantharaman K."/>
            <person name="Brown C.T."/>
            <person name="Hug L.A."/>
            <person name="Sharon I."/>
            <person name="Castelle C.J."/>
            <person name="Probst A.J."/>
            <person name="Thomas B.C."/>
            <person name="Singh A."/>
            <person name="Wilkins M.J."/>
            <person name="Karaoz U."/>
            <person name="Brodie E.L."/>
            <person name="Williams K.H."/>
            <person name="Hubbard S.S."/>
            <person name="Banfield J.F."/>
        </authorList>
    </citation>
    <scope>NUCLEOTIDE SEQUENCE [LARGE SCALE GENOMIC DNA]</scope>
</reference>
<proteinExistence type="predicted"/>
<dbReference type="STRING" id="1802500.A2801_03975"/>
<protein>
    <submittedName>
        <fullName evidence="2">Uncharacterized protein</fullName>
    </submittedName>
</protein>
<dbReference type="EMBL" id="MGGM01000021">
    <property type="protein sequence ID" value="OGM29003.1"/>
    <property type="molecule type" value="Genomic_DNA"/>
</dbReference>
<organism evidence="2 3">
    <name type="scientific">Candidatus Woesebacteria bacterium RIFCSPHIGHO2_01_FULL_41_10</name>
    <dbReference type="NCBI Taxonomy" id="1802500"/>
    <lineage>
        <taxon>Bacteria</taxon>
        <taxon>Candidatus Woeseibacteriota</taxon>
    </lineage>
</organism>
<comment type="caution">
    <text evidence="2">The sequence shown here is derived from an EMBL/GenBank/DDBJ whole genome shotgun (WGS) entry which is preliminary data.</text>
</comment>
<dbReference type="Gene3D" id="1.25.40.10">
    <property type="entry name" value="Tetratricopeptide repeat domain"/>
    <property type="match status" value="1"/>
</dbReference>
<dbReference type="SUPFAM" id="SSF48452">
    <property type="entry name" value="TPR-like"/>
    <property type="match status" value="1"/>
</dbReference>
<feature type="repeat" description="TPR" evidence="1">
    <location>
        <begin position="36"/>
        <end position="69"/>
    </location>
</feature>
<evidence type="ECO:0000256" key="1">
    <source>
        <dbReference type="PROSITE-ProRule" id="PRU00339"/>
    </source>
</evidence>
<name>A0A1F7YNY8_9BACT</name>
<dbReference type="Proteomes" id="UP000177263">
    <property type="component" value="Unassembled WGS sequence"/>
</dbReference>
<keyword evidence="1" id="KW-0802">TPR repeat</keyword>
<dbReference type="AlphaFoldDB" id="A0A1F7YNY8"/>
<dbReference type="InterPro" id="IPR011990">
    <property type="entry name" value="TPR-like_helical_dom_sf"/>
</dbReference>
<dbReference type="PROSITE" id="PS50005">
    <property type="entry name" value="TPR"/>
    <property type="match status" value="1"/>
</dbReference>
<dbReference type="InterPro" id="IPR019734">
    <property type="entry name" value="TPR_rpt"/>
</dbReference>
<accession>A0A1F7YNY8</accession>